<evidence type="ECO:0000313" key="3">
    <source>
        <dbReference type="Proteomes" id="UP000253495"/>
    </source>
</evidence>
<feature type="transmembrane region" description="Helical" evidence="1">
    <location>
        <begin position="12"/>
        <end position="36"/>
    </location>
</feature>
<keyword evidence="3" id="KW-1185">Reference proteome</keyword>
<proteinExistence type="predicted"/>
<keyword evidence="1" id="KW-0812">Transmembrane</keyword>
<organism evidence="2 3">
    <name type="scientific">Halopolyspora algeriensis</name>
    <dbReference type="NCBI Taxonomy" id="1500506"/>
    <lineage>
        <taxon>Bacteria</taxon>
        <taxon>Bacillati</taxon>
        <taxon>Actinomycetota</taxon>
        <taxon>Actinomycetes</taxon>
        <taxon>Actinomycetes incertae sedis</taxon>
        <taxon>Halopolyspora</taxon>
    </lineage>
</organism>
<protein>
    <submittedName>
        <fullName evidence="2">Uncharacterized protein</fullName>
    </submittedName>
</protein>
<evidence type="ECO:0000256" key="1">
    <source>
        <dbReference type="SAM" id="Phobius"/>
    </source>
</evidence>
<accession>A0A368VNC9</accession>
<name>A0A368VNC9_9ACTN</name>
<sequence length="72" mass="7503">MSTRRYGLMRPGGAARVVALVLCLGMVVGFSSTYLVSAGVPVWIVLLLALAVVGMPVVAAVRSNSGTGRDRR</sequence>
<evidence type="ECO:0000313" key="2">
    <source>
        <dbReference type="EMBL" id="RCW43221.1"/>
    </source>
</evidence>
<keyword evidence="1" id="KW-1133">Transmembrane helix</keyword>
<keyword evidence="1" id="KW-0472">Membrane</keyword>
<dbReference type="EMBL" id="QPJC01000007">
    <property type="protein sequence ID" value="RCW43221.1"/>
    <property type="molecule type" value="Genomic_DNA"/>
</dbReference>
<comment type="caution">
    <text evidence="2">The sequence shown here is derived from an EMBL/GenBank/DDBJ whole genome shotgun (WGS) entry which is preliminary data.</text>
</comment>
<gene>
    <name evidence="2" type="ORF">DFQ14_107110</name>
</gene>
<dbReference type="AlphaFoldDB" id="A0A368VNC9"/>
<dbReference type="Proteomes" id="UP000253495">
    <property type="component" value="Unassembled WGS sequence"/>
</dbReference>
<feature type="transmembrane region" description="Helical" evidence="1">
    <location>
        <begin position="42"/>
        <end position="61"/>
    </location>
</feature>
<reference evidence="2 3" key="1">
    <citation type="submission" date="2018-07" db="EMBL/GenBank/DDBJ databases">
        <title>Genomic Encyclopedia of Type Strains, Phase III (KMG-III): the genomes of soil and plant-associated and newly described type strains.</title>
        <authorList>
            <person name="Whitman W."/>
        </authorList>
    </citation>
    <scope>NUCLEOTIDE SEQUENCE [LARGE SCALE GENOMIC DNA]</scope>
    <source>
        <strain evidence="2 3">CECT 8575</strain>
    </source>
</reference>
<dbReference type="RefSeq" id="WP_246195477.1">
    <property type="nucleotide sequence ID" value="NZ_QPJC01000007.1"/>
</dbReference>